<evidence type="ECO:0000259" key="1">
    <source>
        <dbReference type="SMART" id="SM00829"/>
    </source>
</evidence>
<feature type="domain" description="Enoyl reductase (ER)" evidence="1">
    <location>
        <begin position="17"/>
        <end position="357"/>
    </location>
</feature>
<dbReference type="Gene3D" id="3.90.180.10">
    <property type="entry name" value="Medium-chain alcohol dehydrogenases, catalytic domain"/>
    <property type="match status" value="1"/>
</dbReference>
<dbReference type="InterPro" id="IPR013154">
    <property type="entry name" value="ADH-like_N"/>
</dbReference>
<dbReference type="Proteomes" id="UP000199181">
    <property type="component" value="Unassembled WGS sequence"/>
</dbReference>
<dbReference type="InterPro" id="IPR011032">
    <property type="entry name" value="GroES-like_sf"/>
</dbReference>
<dbReference type="Pfam" id="PF13602">
    <property type="entry name" value="ADH_zinc_N_2"/>
    <property type="match status" value="1"/>
</dbReference>
<dbReference type="EMBL" id="FOIJ01000012">
    <property type="protein sequence ID" value="SEU26147.1"/>
    <property type="molecule type" value="Genomic_DNA"/>
</dbReference>
<dbReference type="SUPFAM" id="SSF51735">
    <property type="entry name" value="NAD(P)-binding Rossmann-fold domains"/>
    <property type="match status" value="1"/>
</dbReference>
<dbReference type="SUPFAM" id="SSF50129">
    <property type="entry name" value="GroES-like"/>
    <property type="match status" value="1"/>
</dbReference>
<name>A0A1I0KLM6_9BACT</name>
<dbReference type="InterPro" id="IPR050700">
    <property type="entry name" value="YIM1/Zinc_Alcohol_DH_Fams"/>
</dbReference>
<evidence type="ECO:0000313" key="3">
    <source>
        <dbReference type="Proteomes" id="UP000199181"/>
    </source>
</evidence>
<proteinExistence type="predicted"/>
<dbReference type="PANTHER" id="PTHR11695">
    <property type="entry name" value="ALCOHOL DEHYDROGENASE RELATED"/>
    <property type="match status" value="1"/>
</dbReference>
<dbReference type="InterPro" id="IPR020843">
    <property type="entry name" value="ER"/>
</dbReference>
<dbReference type="PANTHER" id="PTHR11695:SF294">
    <property type="entry name" value="RETICULON-4-INTERACTING PROTEIN 1, MITOCHONDRIAL"/>
    <property type="match status" value="1"/>
</dbReference>
<keyword evidence="3" id="KW-1185">Reference proteome</keyword>
<dbReference type="SMART" id="SM00829">
    <property type="entry name" value="PKS_ER"/>
    <property type="match status" value="1"/>
</dbReference>
<organism evidence="2 3">
    <name type="scientific">Stigmatella erecta</name>
    <dbReference type="NCBI Taxonomy" id="83460"/>
    <lineage>
        <taxon>Bacteria</taxon>
        <taxon>Pseudomonadati</taxon>
        <taxon>Myxococcota</taxon>
        <taxon>Myxococcia</taxon>
        <taxon>Myxococcales</taxon>
        <taxon>Cystobacterineae</taxon>
        <taxon>Archangiaceae</taxon>
        <taxon>Stigmatella</taxon>
    </lineage>
</organism>
<accession>A0A1I0KLM6</accession>
<reference evidence="3" key="1">
    <citation type="submission" date="2016-10" db="EMBL/GenBank/DDBJ databases">
        <authorList>
            <person name="Varghese N."/>
            <person name="Submissions S."/>
        </authorList>
    </citation>
    <scope>NUCLEOTIDE SEQUENCE [LARGE SCALE GENOMIC DNA]</scope>
    <source>
        <strain evidence="3">DSM 16858</strain>
    </source>
</reference>
<sequence length="360" mass="38643">MDSVPQMSRAAVLNEFGEASRLHVTEVLTPVLKREDEMLVRIHATSINPLEWKMRQGMGLPPLVWRRLLGQPMILGFDFSGTVARVGRDIQGFQVGDEVMGAMPLHGTYAQYVLVRPSDGRTAVVRKPKGISHEQAALVPFAGLVAYSGLVKYGRLQTPSPQARILVVGASGGVGHLAVQMARRGLGAACVVGVCSSRNADFVRGCGAHEVISYDRTPPEAIVSSHPDWAGRFDLIFDTIGVEAYWTEVAPKLLAPNGQFVTAALPPSRPGRPGEDVSPLGVPPLLLKLVRRHRSGRYHLIPGLLGGLPSHSGLPVIARWMEEGKVSAHPAAAFDLEQIAEAHQASEGGRTVGKLSVRVA</sequence>
<gene>
    <name evidence="2" type="ORF">SAMN05443639_11250</name>
</gene>
<dbReference type="Gene3D" id="3.40.50.720">
    <property type="entry name" value="NAD(P)-binding Rossmann-like Domain"/>
    <property type="match status" value="1"/>
</dbReference>
<dbReference type="GO" id="GO:0016491">
    <property type="term" value="F:oxidoreductase activity"/>
    <property type="evidence" value="ECO:0007669"/>
    <property type="project" value="InterPro"/>
</dbReference>
<evidence type="ECO:0000313" key="2">
    <source>
        <dbReference type="EMBL" id="SEU26147.1"/>
    </source>
</evidence>
<dbReference type="Pfam" id="PF08240">
    <property type="entry name" value="ADH_N"/>
    <property type="match status" value="1"/>
</dbReference>
<dbReference type="RefSeq" id="WP_177233733.1">
    <property type="nucleotide sequence ID" value="NZ_FOIJ01000012.1"/>
</dbReference>
<dbReference type="InterPro" id="IPR036291">
    <property type="entry name" value="NAD(P)-bd_dom_sf"/>
</dbReference>
<protein>
    <submittedName>
        <fullName evidence="2">NADPH:quinone reductase</fullName>
    </submittedName>
</protein>
<dbReference type="AlphaFoldDB" id="A0A1I0KLM6"/>
<dbReference type="CDD" id="cd08267">
    <property type="entry name" value="MDR1"/>
    <property type="match status" value="1"/>
</dbReference>